<gene>
    <name evidence="7" type="ORF">V0U35_01560</name>
</gene>
<evidence type="ECO:0000256" key="5">
    <source>
        <dbReference type="ARBA" id="ARBA00022842"/>
    </source>
</evidence>
<keyword evidence="5" id="KW-0460">Magnesium</keyword>
<comment type="caution">
    <text evidence="7">The sequence shown here is derived from an EMBL/GenBank/DDBJ whole genome shotgun (WGS) entry which is preliminary data.</text>
</comment>
<dbReference type="SUPFAM" id="SSF56219">
    <property type="entry name" value="DNase I-like"/>
    <property type="match status" value="1"/>
</dbReference>
<dbReference type="CDD" id="cd09086">
    <property type="entry name" value="ExoIII-like_AP-endo"/>
    <property type="match status" value="1"/>
</dbReference>
<dbReference type="InterPro" id="IPR020847">
    <property type="entry name" value="AP_endonuclease_F1_BS"/>
</dbReference>
<proteinExistence type="inferred from homology"/>
<name>A0ABU7LWI2_9PROT</name>
<comment type="similarity">
    <text evidence="2">Belongs to the DNA repair enzymes AP/ExoA family.</text>
</comment>
<evidence type="ECO:0000259" key="6">
    <source>
        <dbReference type="Pfam" id="PF03372"/>
    </source>
</evidence>
<accession>A0ABU7LWI2</accession>
<feature type="domain" description="Endonuclease/exonuclease/phosphatase" evidence="6">
    <location>
        <begin position="7"/>
        <end position="262"/>
    </location>
</feature>
<dbReference type="EMBL" id="JAZDRO010000001">
    <property type="protein sequence ID" value="MEE2565350.1"/>
    <property type="molecule type" value="Genomic_DNA"/>
</dbReference>
<evidence type="ECO:0000256" key="2">
    <source>
        <dbReference type="ARBA" id="ARBA00007092"/>
    </source>
</evidence>
<keyword evidence="8" id="KW-1185">Reference proteome</keyword>
<organism evidence="7 8">
    <name type="scientific">Hyphobacterium marinum</name>
    <dbReference type="NCBI Taxonomy" id="3116574"/>
    <lineage>
        <taxon>Bacteria</taxon>
        <taxon>Pseudomonadati</taxon>
        <taxon>Pseudomonadota</taxon>
        <taxon>Alphaproteobacteria</taxon>
        <taxon>Maricaulales</taxon>
        <taxon>Maricaulaceae</taxon>
        <taxon>Hyphobacterium</taxon>
    </lineage>
</organism>
<dbReference type="PROSITE" id="PS51435">
    <property type="entry name" value="AP_NUCLEASE_F1_4"/>
    <property type="match status" value="1"/>
</dbReference>
<reference evidence="7 8" key="1">
    <citation type="submission" date="2024-01" db="EMBL/GenBank/DDBJ databases">
        <title>Hyphobacterium bacterium isolated from marine sediment.</title>
        <authorList>
            <person name="Zhao S."/>
        </authorList>
    </citation>
    <scope>NUCLEOTIDE SEQUENCE [LARGE SCALE GENOMIC DNA]</scope>
    <source>
        <strain evidence="7 8">Y60-23</strain>
    </source>
</reference>
<comment type="cofactor">
    <cofactor evidence="1">
        <name>Mg(2+)</name>
        <dbReference type="ChEBI" id="CHEBI:18420"/>
    </cofactor>
</comment>
<evidence type="ECO:0000256" key="1">
    <source>
        <dbReference type="ARBA" id="ARBA00001946"/>
    </source>
</evidence>
<keyword evidence="4" id="KW-0378">Hydrolase</keyword>
<dbReference type="InterPro" id="IPR005135">
    <property type="entry name" value="Endo/exonuclease/phosphatase"/>
</dbReference>
<dbReference type="PROSITE" id="PS00726">
    <property type="entry name" value="AP_NUCLEASE_F1_1"/>
    <property type="match status" value="1"/>
</dbReference>
<dbReference type="NCBIfam" id="TIGR00633">
    <property type="entry name" value="xth"/>
    <property type="match status" value="1"/>
</dbReference>
<protein>
    <submittedName>
        <fullName evidence="7">Exodeoxyribonuclease III</fullName>
    </submittedName>
</protein>
<dbReference type="PANTHER" id="PTHR43250">
    <property type="entry name" value="EXODEOXYRIBONUCLEASE III"/>
    <property type="match status" value="1"/>
</dbReference>
<evidence type="ECO:0000256" key="4">
    <source>
        <dbReference type="ARBA" id="ARBA00022801"/>
    </source>
</evidence>
<sequence>MAAITIATWNVNSVRLRAGPLIAPYVERVKPDVLCLQEIKCRTEEFPEAAFREMGYSHFHVRGQKGMHGVAIASRLPLEDLPDEDMCLRGEARHQRVRVAGVELHNFYVPAGGDEPDPAINPRFEHKLDFIARMADCFAARKAENAPMVLVGDFNIAPYEHDVWSHKQLLKVVSHTPVETEGLDRVRKSADFLDVARELIPEPEKLYTWWSYRSRDYRASNRGRRLDHIWVSPALRDAALSAGRDAFTIWEAERGREKPSDHVPVTLRLSL</sequence>
<dbReference type="Proteomes" id="UP001310692">
    <property type="component" value="Unassembled WGS sequence"/>
</dbReference>
<dbReference type="InterPro" id="IPR036691">
    <property type="entry name" value="Endo/exonu/phosph_ase_sf"/>
</dbReference>
<dbReference type="InterPro" id="IPR004808">
    <property type="entry name" value="AP_endonuc_1"/>
</dbReference>
<dbReference type="PANTHER" id="PTHR43250:SF2">
    <property type="entry name" value="EXODEOXYRIBONUCLEASE III"/>
    <property type="match status" value="1"/>
</dbReference>
<dbReference type="Gene3D" id="3.60.10.10">
    <property type="entry name" value="Endonuclease/exonuclease/phosphatase"/>
    <property type="match status" value="1"/>
</dbReference>
<dbReference type="Pfam" id="PF03372">
    <property type="entry name" value="Exo_endo_phos"/>
    <property type="match status" value="1"/>
</dbReference>
<dbReference type="InterPro" id="IPR037493">
    <property type="entry name" value="ExoIII-like"/>
</dbReference>
<keyword evidence="3" id="KW-0479">Metal-binding</keyword>
<evidence type="ECO:0000256" key="3">
    <source>
        <dbReference type="ARBA" id="ARBA00022723"/>
    </source>
</evidence>
<evidence type="ECO:0000313" key="7">
    <source>
        <dbReference type="EMBL" id="MEE2565350.1"/>
    </source>
</evidence>
<dbReference type="RefSeq" id="WP_330194887.1">
    <property type="nucleotide sequence ID" value="NZ_JAZDRO010000001.1"/>
</dbReference>
<evidence type="ECO:0000313" key="8">
    <source>
        <dbReference type="Proteomes" id="UP001310692"/>
    </source>
</evidence>